<dbReference type="InterPro" id="IPR004360">
    <property type="entry name" value="Glyas_Fos-R_dOase_dom"/>
</dbReference>
<sequence length="129" mass="13766">MLDHICIGIADLARSRRFYAAALAPLGYRITVEQADAVGFGVAEGSRRSLDPGGEFWIASGAPVPPLPHLAFSAGTRQEVDAFFRAAIGAGGGDNGKPGLRPRYHENYYACFVIDPDGYNIEAVCHEAV</sequence>
<gene>
    <name evidence="2" type="ORF">A7A09_004440</name>
</gene>
<dbReference type="AlphaFoldDB" id="A0A422R0A2"/>
<dbReference type="Gene3D" id="3.10.180.10">
    <property type="entry name" value="2,3-Dihydroxybiphenyl 1,2-Dioxygenase, domain 1"/>
    <property type="match status" value="1"/>
</dbReference>
<dbReference type="RefSeq" id="WP_106690446.1">
    <property type="nucleotide sequence ID" value="NZ_PXNQ02000002.1"/>
</dbReference>
<evidence type="ECO:0000313" key="2">
    <source>
        <dbReference type="EMBL" id="RNF35656.1"/>
    </source>
</evidence>
<evidence type="ECO:0000313" key="3">
    <source>
        <dbReference type="Proteomes" id="UP000238137"/>
    </source>
</evidence>
<protein>
    <submittedName>
        <fullName evidence="2">VOC family protein</fullName>
    </submittedName>
</protein>
<organism evidence="2 3">
    <name type="scientific">Paracoccus methylarcula</name>
    <dbReference type="NCBI Taxonomy" id="72022"/>
    <lineage>
        <taxon>Bacteria</taxon>
        <taxon>Pseudomonadati</taxon>
        <taxon>Pseudomonadota</taxon>
        <taxon>Alphaproteobacteria</taxon>
        <taxon>Rhodobacterales</taxon>
        <taxon>Paracoccaceae</taxon>
        <taxon>Paracoccus</taxon>
    </lineage>
</organism>
<comment type="caution">
    <text evidence="2">The sequence shown here is derived from an EMBL/GenBank/DDBJ whole genome shotgun (WGS) entry which is preliminary data.</text>
</comment>
<feature type="domain" description="VOC" evidence="1">
    <location>
        <begin position="1"/>
        <end position="126"/>
    </location>
</feature>
<dbReference type="EMBL" id="PXNQ02000002">
    <property type="protein sequence ID" value="RNF35656.1"/>
    <property type="molecule type" value="Genomic_DNA"/>
</dbReference>
<proteinExistence type="predicted"/>
<reference evidence="2" key="1">
    <citation type="submission" date="2018-05" db="EMBL/GenBank/DDBJ databases">
        <title>Reclassification of Methylarcula marina and Methylarcula terricola as Paracoccus methylarcula sp.nov., comb.nov. and Paracoccus terricola comb.nov.</title>
        <authorList>
            <person name="Shmareva M.N."/>
            <person name="Doronina N.V."/>
            <person name="Vasilenko O.V."/>
            <person name="Tarlachkov S.V."/>
            <person name="Trotsenko Y.A."/>
        </authorList>
    </citation>
    <scope>NUCLEOTIDE SEQUENCE [LARGE SCALE GENOMIC DNA]</scope>
    <source>
        <strain evidence="2">VKM B-2159</strain>
    </source>
</reference>
<dbReference type="InterPro" id="IPR037523">
    <property type="entry name" value="VOC_core"/>
</dbReference>
<dbReference type="InterPro" id="IPR029068">
    <property type="entry name" value="Glyas_Bleomycin-R_OHBP_Dase"/>
</dbReference>
<evidence type="ECO:0000259" key="1">
    <source>
        <dbReference type="PROSITE" id="PS51819"/>
    </source>
</evidence>
<dbReference type="SUPFAM" id="SSF54593">
    <property type="entry name" value="Glyoxalase/Bleomycin resistance protein/Dihydroxybiphenyl dioxygenase"/>
    <property type="match status" value="1"/>
</dbReference>
<accession>A0A422R0A2</accession>
<dbReference type="PANTHER" id="PTHR35006:SF2">
    <property type="entry name" value="GLYOXALASE FAMILY PROTEIN (AFU_ORTHOLOGUE AFUA_5G14830)"/>
    <property type="match status" value="1"/>
</dbReference>
<name>A0A422R0A2_9RHOB</name>
<dbReference type="Proteomes" id="UP000238137">
    <property type="component" value="Unassembled WGS sequence"/>
</dbReference>
<dbReference type="CDD" id="cd07262">
    <property type="entry name" value="VOC_like"/>
    <property type="match status" value="1"/>
</dbReference>
<keyword evidence="3" id="KW-1185">Reference proteome</keyword>
<dbReference type="PANTHER" id="PTHR35006">
    <property type="entry name" value="GLYOXALASE FAMILY PROTEIN (AFU_ORTHOLOGUE AFUA_5G14830)"/>
    <property type="match status" value="1"/>
</dbReference>
<dbReference type="Pfam" id="PF00903">
    <property type="entry name" value="Glyoxalase"/>
    <property type="match status" value="1"/>
</dbReference>
<dbReference type="OrthoDB" id="9807407at2"/>
<dbReference type="PROSITE" id="PS51819">
    <property type="entry name" value="VOC"/>
    <property type="match status" value="1"/>
</dbReference>